<dbReference type="GO" id="GO:0009289">
    <property type="term" value="C:pilus"/>
    <property type="evidence" value="ECO:0007669"/>
    <property type="project" value="InterPro"/>
</dbReference>
<evidence type="ECO:0000256" key="2">
    <source>
        <dbReference type="ARBA" id="ARBA00022729"/>
    </source>
</evidence>
<name>A0A167UJD7_9FLAO</name>
<feature type="region of interest" description="Disordered" evidence="3">
    <location>
        <begin position="136"/>
        <end position="164"/>
    </location>
</feature>
<evidence type="ECO:0008006" key="7">
    <source>
        <dbReference type="Google" id="ProtNLM"/>
    </source>
</evidence>
<evidence type="ECO:0000256" key="4">
    <source>
        <dbReference type="SAM" id="SignalP"/>
    </source>
</evidence>
<gene>
    <name evidence="5" type="ORF">FBFR_14160</name>
</gene>
<evidence type="ECO:0000313" key="6">
    <source>
        <dbReference type="Proteomes" id="UP000077164"/>
    </source>
</evidence>
<organism evidence="5 6">
    <name type="scientific">Flavobacterium fryxellicola</name>
    <dbReference type="NCBI Taxonomy" id="249352"/>
    <lineage>
        <taxon>Bacteria</taxon>
        <taxon>Pseudomonadati</taxon>
        <taxon>Bacteroidota</taxon>
        <taxon>Flavobacteriia</taxon>
        <taxon>Flavobacteriales</taxon>
        <taxon>Flavobacteriaceae</taxon>
        <taxon>Flavobacterium</taxon>
    </lineage>
</organism>
<evidence type="ECO:0000256" key="1">
    <source>
        <dbReference type="ARBA" id="ARBA00009766"/>
    </source>
</evidence>
<evidence type="ECO:0000256" key="3">
    <source>
        <dbReference type="SAM" id="MobiDB-lite"/>
    </source>
</evidence>
<dbReference type="STRING" id="249352.SAMN05444395_10838"/>
<dbReference type="EMBL" id="LVJE01000044">
    <property type="protein sequence ID" value="OAB25646.1"/>
    <property type="molecule type" value="Genomic_DNA"/>
</dbReference>
<proteinExistence type="inferred from homology"/>
<dbReference type="Pfam" id="PF07012">
    <property type="entry name" value="Curlin_rpt"/>
    <property type="match status" value="3"/>
</dbReference>
<feature type="compositionally biased region" description="Polar residues" evidence="3">
    <location>
        <begin position="142"/>
        <end position="164"/>
    </location>
</feature>
<feature type="signal peptide" evidence="4">
    <location>
        <begin position="1"/>
        <end position="20"/>
    </location>
</feature>
<comment type="caution">
    <text evidence="5">The sequence shown here is derived from an EMBL/GenBank/DDBJ whole genome shotgun (WGS) entry which is preliminary data.</text>
</comment>
<dbReference type="InterPro" id="IPR009742">
    <property type="entry name" value="Curlin_rpt"/>
</dbReference>
<keyword evidence="2 4" id="KW-0732">Signal</keyword>
<comment type="similarity">
    <text evidence="1">Belongs to the CsgA/CsgB family.</text>
</comment>
<sequence length="294" mass="31497">MKKVVLSISAMLCTVAISYAQPGPVAGPNVSAVGQTGFSQFAQVSQIGTAQNSKVKQELNNNDAYVYQGVNPGQMLVGSINTSAKNMADIFQRGDDNYAYISQNNWNNMATQSQRGDRNDATIWQDEVVVATASLDGHDKATQTQRGNDNEATIDQGTSGNNPLPTVATFTLGVPLTSAIPFSPHGYNEATQTQRGNWNKAYTSQGGRNNDSDINQNSVGKAATIVDRNVANHYQYGRNNDASTTQMGYRNLDNILQEGNNNRATTMQTGNTSGNMNSTAQQGNSNVANVNQAN</sequence>
<feature type="compositionally biased region" description="Polar residues" evidence="3">
    <location>
        <begin position="189"/>
        <end position="215"/>
    </location>
</feature>
<feature type="region of interest" description="Disordered" evidence="3">
    <location>
        <begin position="185"/>
        <end position="215"/>
    </location>
</feature>
<dbReference type="RefSeq" id="WP_066082463.1">
    <property type="nucleotide sequence ID" value="NZ_FRDK01000008.1"/>
</dbReference>
<keyword evidence="6" id="KW-1185">Reference proteome</keyword>
<protein>
    <recommendedName>
        <fullName evidence="7">Curlin</fullName>
    </recommendedName>
</protein>
<accession>A0A167UJD7</accession>
<dbReference type="Proteomes" id="UP000077164">
    <property type="component" value="Unassembled WGS sequence"/>
</dbReference>
<dbReference type="GO" id="GO:0007155">
    <property type="term" value="P:cell adhesion"/>
    <property type="evidence" value="ECO:0007669"/>
    <property type="project" value="InterPro"/>
</dbReference>
<feature type="region of interest" description="Disordered" evidence="3">
    <location>
        <begin position="267"/>
        <end position="294"/>
    </location>
</feature>
<dbReference type="AlphaFoldDB" id="A0A167UJD7"/>
<evidence type="ECO:0000313" key="5">
    <source>
        <dbReference type="EMBL" id="OAB25646.1"/>
    </source>
</evidence>
<feature type="chain" id="PRO_5007893040" description="Curlin" evidence="4">
    <location>
        <begin position="21"/>
        <end position="294"/>
    </location>
</feature>
<reference evidence="5 6" key="1">
    <citation type="submission" date="2016-03" db="EMBL/GenBank/DDBJ databases">
        <title>Draft genome sequence of Flavobacterium fryxellicola DSM 16209.</title>
        <authorList>
            <person name="Shin S.-K."/>
            <person name="Yi H."/>
        </authorList>
    </citation>
    <scope>NUCLEOTIDE SEQUENCE [LARGE SCALE GENOMIC DNA]</scope>
    <source>
        <strain evidence="5 6">DSM 16209</strain>
    </source>
</reference>